<evidence type="ECO:0000256" key="4">
    <source>
        <dbReference type="ARBA" id="ARBA00022692"/>
    </source>
</evidence>
<evidence type="ECO:0000256" key="3">
    <source>
        <dbReference type="ARBA" id="ARBA00022452"/>
    </source>
</evidence>
<keyword evidence="5 12" id="KW-0732">Signal</keyword>
<dbReference type="Pfam" id="PF13715">
    <property type="entry name" value="CarbopepD_reg_2"/>
    <property type="match status" value="1"/>
</dbReference>
<evidence type="ECO:0000313" key="16">
    <source>
        <dbReference type="Proteomes" id="UP001528920"/>
    </source>
</evidence>
<dbReference type="EMBL" id="JAKJSC010000001">
    <property type="protein sequence ID" value="MDE5416944.1"/>
    <property type="molecule type" value="Genomic_DNA"/>
</dbReference>
<keyword evidence="2 10" id="KW-0813">Transport</keyword>
<dbReference type="RefSeq" id="WP_275108282.1">
    <property type="nucleotide sequence ID" value="NZ_JAKJSC010000001.1"/>
</dbReference>
<feature type="domain" description="TonB-dependent receptor-like beta-barrel" evidence="13">
    <location>
        <begin position="292"/>
        <end position="852"/>
    </location>
</feature>
<feature type="chain" id="PRO_5047452289" evidence="12">
    <location>
        <begin position="23"/>
        <end position="885"/>
    </location>
</feature>
<feature type="signal peptide" evidence="12">
    <location>
        <begin position="1"/>
        <end position="22"/>
    </location>
</feature>
<dbReference type="Pfam" id="PF00593">
    <property type="entry name" value="TonB_dep_Rec_b-barrel"/>
    <property type="match status" value="1"/>
</dbReference>
<name>A0ABT5VND2_9BACT</name>
<dbReference type="Gene3D" id="2.170.130.10">
    <property type="entry name" value="TonB-dependent receptor, plug domain"/>
    <property type="match status" value="1"/>
</dbReference>
<dbReference type="SUPFAM" id="SSF56935">
    <property type="entry name" value="Porins"/>
    <property type="match status" value="1"/>
</dbReference>
<dbReference type="InterPro" id="IPR012910">
    <property type="entry name" value="Plug_dom"/>
</dbReference>
<keyword evidence="9 10" id="KW-0998">Cell outer membrane</keyword>
<organism evidence="15 16">
    <name type="scientific">Paralabilibaculum antarcticum</name>
    <dbReference type="NCBI Taxonomy" id="2912572"/>
    <lineage>
        <taxon>Bacteria</taxon>
        <taxon>Pseudomonadati</taxon>
        <taxon>Bacteroidota</taxon>
        <taxon>Bacteroidia</taxon>
        <taxon>Marinilabiliales</taxon>
        <taxon>Marinifilaceae</taxon>
        <taxon>Paralabilibaculum</taxon>
    </lineage>
</organism>
<evidence type="ECO:0000256" key="2">
    <source>
        <dbReference type="ARBA" id="ARBA00022448"/>
    </source>
</evidence>
<dbReference type="Gene3D" id="2.60.40.1120">
    <property type="entry name" value="Carboxypeptidase-like, regulatory domain"/>
    <property type="match status" value="1"/>
</dbReference>
<dbReference type="Gene3D" id="2.40.170.20">
    <property type="entry name" value="TonB-dependent receptor, beta-barrel domain"/>
    <property type="match status" value="1"/>
</dbReference>
<keyword evidence="6 11" id="KW-0798">TonB box</keyword>
<dbReference type="Pfam" id="PF07715">
    <property type="entry name" value="Plug"/>
    <property type="match status" value="1"/>
</dbReference>
<comment type="caution">
    <text evidence="15">The sequence shown here is derived from an EMBL/GenBank/DDBJ whole genome shotgun (WGS) entry which is preliminary data.</text>
</comment>
<comment type="subcellular location">
    <subcellularLocation>
        <location evidence="1 10">Cell outer membrane</location>
        <topology evidence="1 10">Multi-pass membrane protein</topology>
    </subcellularLocation>
</comment>
<evidence type="ECO:0000256" key="9">
    <source>
        <dbReference type="ARBA" id="ARBA00023237"/>
    </source>
</evidence>
<evidence type="ECO:0000256" key="5">
    <source>
        <dbReference type="ARBA" id="ARBA00022729"/>
    </source>
</evidence>
<evidence type="ECO:0000256" key="6">
    <source>
        <dbReference type="ARBA" id="ARBA00023077"/>
    </source>
</evidence>
<dbReference type="PROSITE" id="PS52016">
    <property type="entry name" value="TONB_DEPENDENT_REC_3"/>
    <property type="match status" value="1"/>
</dbReference>
<dbReference type="InterPro" id="IPR037066">
    <property type="entry name" value="Plug_dom_sf"/>
</dbReference>
<evidence type="ECO:0000259" key="13">
    <source>
        <dbReference type="Pfam" id="PF00593"/>
    </source>
</evidence>
<keyword evidence="16" id="KW-1185">Reference proteome</keyword>
<dbReference type="InterPro" id="IPR000531">
    <property type="entry name" value="Beta-barrel_TonB"/>
</dbReference>
<reference evidence="15 16" key="1">
    <citation type="submission" date="2022-01" db="EMBL/GenBank/DDBJ databases">
        <title>Labilibaculum sp. nov, a marine bacterium isolated from Antarctica.</title>
        <authorList>
            <person name="Dai W."/>
        </authorList>
    </citation>
    <scope>NUCLEOTIDE SEQUENCE [LARGE SCALE GENOMIC DNA]</scope>
    <source>
        <strain evidence="15 16">DW002</strain>
    </source>
</reference>
<evidence type="ECO:0000256" key="11">
    <source>
        <dbReference type="RuleBase" id="RU003357"/>
    </source>
</evidence>
<dbReference type="InterPro" id="IPR036942">
    <property type="entry name" value="Beta-barrel_TonB_sf"/>
</dbReference>
<evidence type="ECO:0000256" key="7">
    <source>
        <dbReference type="ARBA" id="ARBA00023136"/>
    </source>
</evidence>
<dbReference type="SUPFAM" id="SSF49464">
    <property type="entry name" value="Carboxypeptidase regulatory domain-like"/>
    <property type="match status" value="1"/>
</dbReference>
<dbReference type="Proteomes" id="UP001528920">
    <property type="component" value="Unassembled WGS sequence"/>
</dbReference>
<sequence>MKLTKALIPIFVLLFVSITAQAQSLSLKGKVFDSKTKAPLYYTVVNLKGTHVYDLTKEDGSFSLNEIKKGKYTMFISVLGYQAQEKEIDVQTSQSDIKIYLNPSSLDLKEVTVTAKVSSSKAGSTTYKIGSQAIQQVQPISVSDILQLIPGNQVGATNLAQVSQVNLRSAGGNNDINSFGTAVIIDGNQLSNDGNMQAFNTAIGDAGGNNVANQGVDLRDIPASNIESVEVVSGVASAKFGNITSGAVIIKRKAGYTPWRVSFNSNPTSYQGGINKGFKLNKGGFLNADFDYTYANNSATSRRNFYQRINTGLRWTKEFSKKLSWSNNLAFSYSLSFDGQRKDPDEKVVISDTEYKNQSYRLSNNGSLNIFGRTNYSLSINYTDQYSRKDILSAGPIPIIESLEEGTYFTNYTPISFHQNTELYGAPLNINGRFDTEQIFTTGKLKHNTNIGIEYSFNKNYGKGKVLDKDGQTASISGPGSRETDFYNVPASLIYSAYFQDDINYSRAKSNYLLKLGARYDYMIEKYHLLSPRLSLSAKYFDKFRIRAAYGLSYKAPSMLQLNPAPAYFDILNLNHYANDEARRLAVVTTYIHQPENGYLKPSKGETFEGGIDFEHKEWNFRLTLFQKKITNGITSNSILKTFEKEIWEVLEEYPDKQPLVGPTGNSIYVSSKMNTYVNASKSKTTGIELSAQFPKIKATNTRFNLSGSYLKTNSHRDVPSVKSSGSLTGSQTNRYGVYETPAYNAYICRSNLTVIQHIPEIKLMVTLTGEANWKNKNEVSKYPSIYPIAYYEKTGEYVEIPENMRSSDEFSDLFNSDNRYKNTPIPTYFNFHLQIRKETKQGHSFSFYANNFMWYNPSYIDENNKTRVYQNSKVTFGFGMNFKL</sequence>
<gene>
    <name evidence="15" type="ORF">L3049_02910</name>
</gene>
<evidence type="ECO:0000256" key="12">
    <source>
        <dbReference type="SAM" id="SignalP"/>
    </source>
</evidence>
<evidence type="ECO:0000256" key="10">
    <source>
        <dbReference type="PROSITE-ProRule" id="PRU01360"/>
    </source>
</evidence>
<evidence type="ECO:0000259" key="14">
    <source>
        <dbReference type="Pfam" id="PF07715"/>
    </source>
</evidence>
<dbReference type="InterPro" id="IPR039426">
    <property type="entry name" value="TonB-dep_rcpt-like"/>
</dbReference>
<keyword evidence="4 10" id="KW-0812">Transmembrane</keyword>
<dbReference type="InterPro" id="IPR008969">
    <property type="entry name" value="CarboxyPept-like_regulatory"/>
</dbReference>
<evidence type="ECO:0000256" key="8">
    <source>
        <dbReference type="ARBA" id="ARBA00023170"/>
    </source>
</evidence>
<keyword evidence="8 15" id="KW-0675">Receptor</keyword>
<keyword evidence="3 10" id="KW-1134">Transmembrane beta strand</keyword>
<protein>
    <submittedName>
        <fullName evidence="15">TonB-dependent receptor</fullName>
    </submittedName>
</protein>
<dbReference type="PANTHER" id="PTHR30069">
    <property type="entry name" value="TONB-DEPENDENT OUTER MEMBRANE RECEPTOR"/>
    <property type="match status" value="1"/>
</dbReference>
<accession>A0ABT5VND2</accession>
<proteinExistence type="inferred from homology"/>
<evidence type="ECO:0000313" key="15">
    <source>
        <dbReference type="EMBL" id="MDE5416944.1"/>
    </source>
</evidence>
<dbReference type="PANTHER" id="PTHR30069:SF29">
    <property type="entry name" value="HEMOGLOBIN AND HEMOGLOBIN-HAPTOGLOBIN-BINDING PROTEIN 1-RELATED"/>
    <property type="match status" value="1"/>
</dbReference>
<evidence type="ECO:0000256" key="1">
    <source>
        <dbReference type="ARBA" id="ARBA00004571"/>
    </source>
</evidence>
<keyword evidence="7 10" id="KW-0472">Membrane</keyword>
<comment type="similarity">
    <text evidence="10 11">Belongs to the TonB-dependent receptor family.</text>
</comment>
<feature type="domain" description="TonB-dependent receptor plug" evidence="14">
    <location>
        <begin position="122"/>
        <end position="248"/>
    </location>
</feature>